<evidence type="ECO:0000313" key="3">
    <source>
        <dbReference type="EMBL" id="SIR13420.1"/>
    </source>
</evidence>
<reference evidence="3 5" key="2">
    <citation type="submission" date="2017-01" db="EMBL/GenBank/DDBJ databases">
        <authorList>
            <person name="Mah S.A."/>
            <person name="Swanson W.J."/>
            <person name="Moy G.W."/>
            <person name="Vacquier V.D."/>
        </authorList>
    </citation>
    <scope>NUCLEOTIDE SEQUENCE [LARGE SCALE GENOMIC DNA]</scope>
    <source>
        <strain evidence="3 5">ATCC 29606</strain>
    </source>
</reference>
<dbReference type="EMBL" id="JTAK01000001">
    <property type="protein sequence ID" value="KHO66178.1"/>
    <property type="molecule type" value="Genomic_DNA"/>
</dbReference>
<feature type="transmembrane region" description="Helical" evidence="1">
    <location>
        <begin position="79"/>
        <end position="100"/>
    </location>
</feature>
<keyword evidence="1" id="KW-0812">Transmembrane</keyword>
<feature type="transmembrane region" description="Helical" evidence="1">
    <location>
        <begin position="148"/>
        <end position="172"/>
    </location>
</feature>
<evidence type="ECO:0000313" key="2">
    <source>
        <dbReference type="EMBL" id="KHO66178.1"/>
    </source>
</evidence>
<dbReference type="STRING" id="706570.PT85_00935"/>
<keyword evidence="4" id="KW-1185">Reference proteome</keyword>
<dbReference type="OrthoDB" id="9765721at2"/>
<feature type="transmembrane region" description="Helical" evidence="1">
    <location>
        <begin position="203"/>
        <end position="223"/>
    </location>
</feature>
<evidence type="ECO:0000313" key="5">
    <source>
        <dbReference type="Proteomes" id="UP000186079"/>
    </source>
</evidence>
<gene>
    <name evidence="2" type="ORF">PT85_00935</name>
    <name evidence="3" type="ORF">SAMN05421672_11551</name>
</gene>
<feature type="transmembrane region" description="Helical" evidence="1">
    <location>
        <begin position="37"/>
        <end position="58"/>
    </location>
</feature>
<feature type="transmembrane region" description="Helical" evidence="1">
    <location>
        <begin position="230"/>
        <end position="252"/>
    </location>
</feature>
<keyword evidence="1" id="KW-0472">Membrane</keyword>
<dbReference type="InterPro" id="IPR010295">
    <property type="entry name" value="DUF898"/>
</dbReference>
<dbReference type="Proteomes" id="UP000030980">
    <property type="component" value="Unassembled WGS sequence"/>
</dbReference>
<dbReference type="EMBL" id="FTMC01000015">
    <property type="protein sequence ID" value="SIR13420.1"/>
    <property type="molecule type" value="Genomic_DNA"/>
</dbReference>
<reference evidence="2 4" key="1">
    <citation type="submission" date="2014-11" db="EMBL/GenBank/DDBJ databases">
        <title>Genome sequence of Pseudomonas tuomuerensis JCM 14085.</title>
        <authorList>
            <person name="Shin S.-K."/>
            <person name="Yi H."/>
        </authorList>
    </citation>
    <scope>NUCLEOTIDE SEQUENCE [LARGE SCALE GENOMIC DNA]</scope>
    <source>
        <strain evidence="2 4">JCM 14085</strain>
    </source>
</reference>
<dbReference type="RefSeq" id="WP_027591184.1">
    <property type="nucleotide sequence ID" value="NZ_FMUP01000007.1"/>
</dbReference>
<dbReference type="AlphaFoldDB" id="A0A0B3BNY1"/>
<accession>A0A0B3BNY1</accession>
<protein>
    <submittedName>
        <fullName evidence="2">Thymidylate kinase</fullName>
    </submittedName>
</protein>
<accession>A0A0B2D7Z9</accession>
<dbReference type="Proteomes" id="UP000186079">
    <property type="component" value="Unassembled WGS sequence"/>
</dbReference>
<proteinExistence type="predicted"/>
<feature type="transmembrane region" description="Helical" evidence="1">
    <location>
        <begin position="272"/>
        <end position="294"/>
    </location>
</feature>
<evidence type="ECO:0000313" key="4">
    <source>
        <dbReference type="Proteomes" id="UP000030980"/>
    </source>
</evidence>
<keyword evidence="2" id="KW-0418">Kinase</keyword>
<evidence type="ECO:0000256" key="1">
    <source>
        <dbReference type="SAM" id="Phobius"/>
    </source>
</evidence>
<feature type="transmembrane region" description="Helical" evidence="1">
    <location>
        <begin position="106"/>
        <end position="127"/>
    </location>
</feature>
<organism evidence="2 4">
    <name type="scientific">Pseudomonas flexibilis</name>
    <dbReference type="NCBI Taxonomy" id="706570"/>
    <lineage>
        <taxon>Bacteria</taxon>
        <taxon>Pseudomonadati</taxon>
        <taxon>Pseudomonadota</taxon>
        <taxon>Gammaproteobacteria</taxon>
        <taxon>Pseudomonadales</taxon>
        <taxon>Pseudomonadaceae</taxon>
        <taxon>Pseudomonas</taxon>
    </lineage>
</organism>
<dbReference type="PATRIC" id="fig|706570.3.peg.746"/>
<dbReference type="GO" id="GO:0016301">
    <property type="term" value="F:kinase activity"/>
    <property type="evidence" value="ECO:0007669"/>
    <property type="project" value="UniProtKB-KW"/>
</dbReference>
<keyword evidence="2" id="KW-0808">Transferase</keyword>
<sequence>MSDAVAAPQDARIEGATARRQARNLPFQFNGNGFEFFRIWIVNILLSIVTLGIYSAWAKVRTQRYFYGNTRLDDSSFEYLANPVAILKGRVIAFACLVAYSVANQVSVTLGLVALALFLLALPWMLVRGLSFRNHNSAWRGVRFGFDGTYGGAAMAFVVWPLLGALTLGLLIPLAVHRQQRFIADNSRFGTTRFELKVGVGPFYMAFLVVLAIAIIGGLLGVLLGTAVPLLMPVLMTAAYLVLFAFISVRLTNLTYGNLHLGANRLQSRYDLGSYLLLMLGNLLGLVLTLGLFYPWAKVRNARYAAEHMSLQAGDDLEGFVAARQQEVSSLGGEMGELFDVGVGL</sequence>
<name>A0A0B3BNY1_9PSED</name>
<dbReference type="Pfam" id="PF05987">
    <property type="entry name" value="DUF898"/>
    <property type="match status" value="1"/>
</dbReference>
<keyword evidence="1" id="KW-1133">Transmembrane helix</keyword>